<evidence type="ECO:0000313" key="6">
    <source>
        <dbReference type="EMBL" id="MBA1373511.1"/>
    </source>
</evidence>
<keyword evidence="2 4" id="KW-0238">DNA-binding</keyword>
<dbReference type="InterPro" id="IPR023772">
    <property type="entry name" value="DNA-bd_HTH_TetR-type_CS"/>
</dbReference>
<dbReference type="SUPFAM" id="SSF46689">
    <property type="entry name" value="Homeodomain-like"/>
    <property type="match status" value="1"/>
</dbReference>
<dbReference type="PANTHER" id="PTHR30055">
    <property type="entry name" value="HTH-TYPE TRANSCRIPTIONAL REGULATOR RUTR"/>
    <property type="match status" value="1"/>
</dbReference>
<dbReference type="PANTHER" id="PTHR30055:SF234">
    <property type="entry name" value="HTH-TYPE TRANSCRIPTIONAL REGULATOR BETI"/>
    <property type="match status" value="1"/>
</dbReference>
<dbReference type="InterPro" id="IPR009057">
    <property type="entry name" value="Homeodomain-like_sf"/>
</dbReference>
<evidence type="ECO:0000256" key="3">
    <source>
        <dbReference type="ARBA" id="ARBA00023163"/>
    </source>
</evidence>
<dbReference type="PRINTS" id="PR00455">
    <property type="entry name" value="HTHTETR"/>
</dbReference>
<dbReference type="AlphaFoldDB" id="A0A7V8RBP0"/>
<evidence type="ECO:0000256" key="4">
    <source>
        <dbReference type="PROSITE-ProRule" id="PRU00335"/>
    </source>
</evidence>
<gene>
    <name evidence="6" type="ORF">FG486_04120</name>
</gene>
<reference evidence="6 7" key="1">
    <citation type="journal article" date="1994" name="Int. J. Syst. Bacteriol.">
        <title>Phylogenetic positions of novel aerobic, bacteriochlorophyll a-containing bacteria and description of Roseococcus thiosulfatophilus gen. nov., sp. nov., Erythromicrobium ramosum gen. nov., sp. nov., and Erythrobacter litoralis sp. nov.</title>
        <authorList>
            <person name="Yurkov V."/>
            <person name="Stackebrandt E."/>
            <person name="Holmes A."/>
            <person name="Fuerst J.A."/>
            <person name="Hugenholtz P."/>
            <person name="Golecki J."/>
            <person name="Gad'on N."/>
            <person name="Gorlenko V.M."/>
            <person name="Kompantseva E.I."/>
            <person name="Drews G."/>
        </authorList>
    </citation>
    <scope>NUCLEOTIDE SEQUENCE [LARGE SCALE GENOMIC DNA]</scope>
    <source>
        <strain evidence="6 7">KR-99</strain>
    </source>
</reference>
<keyword evidence="3" id="KW-0804">Transcription</keyword>
<dbReference type="Proteomes" id="UP000589292">
    <property type="component" value="Unassembled WGS sequence"/>
</dbReference>
<dbReference type="InterPro" id="IPR050109">
    <property type="entry name" value="HTH-type_TetR-like_transc_reg"/>
</dbReference>
<dbReference type="Gene3D" id="1.10.357.10">
    <property type="entry name" value="Tetracycline Repressor, domain 2"/>
    <property type="match status" value="1"/>
</dbReference>
<dbReference type="EMBL" id="VDES01000001">
    <property type="protein sequence ID" value="MBA1373511.1"/>
    <property type="molecule type" value="Genomic_DNA"/>
</dbReference>
<comment type="caution">
    <text evidence="6">The sequence shown here is derived from an EMBL/GenBank/DDBJ whole genome shotgun (WGS) entry which is preliminary data.</text>
</comment>
<protein>
    <submittedName>
        <fullName evidence="6">TetR/AcrR family transcriptional regulator</fullName>
    </submittedName>
</protein>
<dbReference type="GO" id="GO:0003700">
    <property type="term" value="F:DNA-binding transcription factor activity"/>
    <property type="evidence" value="ECO:0007669"/>
    <property type="project" value="TreeGrafter"/>
</dbReference>
<dbReference type="PROSITE" id="PS50977">
    <property type="entry name" value="HTH_TETR_2"/>
    <property type="match status" value="1"/>
</dbReference>
<feature type="domain" description="HTH tetR-type" evidence="5">
    <location>
        <begin position="31"/>
        <end position="91"/>
    </location>
</feature>
<organism evidence="6 7">
    <name type="scientific">Sphingomonas ursincola</name>
    <dbReference type="NCBI Taxonomy" id="56361"/>
    <lineage>
        <taxon>Bacteria</taxon>
        <taxon>Pseudomonadati</taxon>
        <taxon>Pseudomonadota</taxon>
        <taxon>Alphaproteobacteria</taxon>
        <taxon>Sphingomonadales</taxon>
        <taxon>Sphingomonadaceae</taxon>
        <taxon>Sphingomonas</taxon>
    </lineage>
</organism>
<dbReference type="PROSITE" id="PS01081">
    <property type="entry name" value="HTH_TETR_1"/>
    <property type="match status" value="1"/>
</dbReference>
<proteinExistence type="predicted"/>
<keyword evidence="1" id="KW-0805">Transcription regulation</keyword>
<dbReference type="GO" id="GO:0000976">
    <property type="term" value="F:transcription cis-regulatory region binding"/>
    <property type="evidence" value="ECO:0007669"/>
    <property type="project" value="TreeGrafter"/>
</dbReference>
<dbReference type="RefSeq" id="WP_181266534.1">
    <property type="nucleotide sequence ID" value="NZ_BAAAGB010000002.1"/>
</dbReference>
<dbReference type="InterPro" id="IPR001647">
    <property type="entry name" value="HTH_TetR"/>
</dbReference>
<accession>A0A7V8RBP0</accession>
<feature type="DNA-binding region" description="H-T-H motif" evidence="4">
    <location>
        <begin position="54"/>
        <end position="73"/>
    </location>
</feature>
<evidence type="ECO:0000259" key="5">
    <source>
        <dbReference type="PROSITE" id="PS50977"/>
    </source>
</evidence>
<sequence length="229" mass="25336">MPGSVKKKKKEAANGFAVADVSRKPQQGRSLASLKRMLEAARELMLERGSEEFTLQEVSERGQVSIGSIYLRFESKDNLVRGVIAEALEEQSAEEAAMVQRLSAECADLASFVFEYVEGYAEVLRKHAPLLRLTMMRAEHDPLVAAPGKQYALRAETDATQAMLAHAAEFGGEDARDHEVKAQSGYHVIFATLARQLSLGSTGESAHAYDWNLMKRELARMCLAYLRAD</sequence>
<name>A0A7V8RBP0_9SPHN</name>
<evidence type="ECO:0000256" key="2">
    <source>
        <dbReference type="ARBA" id="ARBA00023125"/>
    </source>
</evidence>
<evidence type="ECO:0000313" key="7">
    <source>
        <dbReference type="Proteomes" id="UP000589292"/>
    </source>
</evidence>
<dbReference type="Pfam" id="PF00440">
    <property type="entry name" value="TetR_N"/>
    <property type="match status" value="1"/>
</dbReference>
<keyword evidence="7" id="KW-1185">Reference proteome</keyword>
<evidence type="ECO:0000256" key="1">
    <source>
        <dbReference type="ARBA" id="ARBA00023015"/>
    </source>
</evidence>